<name>A0A1F6G1D5_9BACT</name>
<keyword evidence="3 15" id="KW-0678">Repressor</keyword>
<dbReference type="Gene3D" id="2.10.109.10">
    <property type="entry name" value="Umud Fragment, subunit A"/>
    <property type="match status" value="1"/>
</dbReference>
<feature type="site" description="Cleavage; by autolysis" evidence="15">
    <location>
        <begin position="87"/>
        <end position="88"/>
    </location>
</feature>
<evidence type="ECO:0000256" key="2">
    <source>
        <dbReference type="ARBA" id="ARBA00007484"/>
    </source>
</evidence>
<dbReference type="Pfam" id="PF01726">
    <property type="entry name" value="LexA_DNA_bind"/>
    <property type="match status" value="1"/>
</dbReference>
<dbReference type="PANTHER" id="PTHR33516:SF2">
    <property type="entry name" value="LEXA REPRESSOR-RELATED"/>
    <property type="match status" value="1"/>
</dbReference>
<keyword evidence="7 15" id="KW-0227">DNA damage</keyword>
<keyword evidence="8 15" id="KW-0378">Hydrolase</keyword>
<dbReference type="InterPro" id="IPR006197">
    <property type="entry name" value="Peptidase_S24_LexA"/>
</dbReference>
<comment type="similarity">
    <text evidence="2 15 16">Belongs to the peptidase S24 family.</text>
</comment>
<comment type="similarity">
    <text evidence="1">Belongs to the N(4)/N(6)-methyltransferase family.</text>
</comment>
<dbReference type="InterPro" id="IPR006200">
    <property type="entry name" value="LexA"/>
</dbReference>
<evidence type="ECO:0000256" key="12">
    <source>
        <dbReference type="ARBA" id="ARBA00023163"/>
    </source>
</evidence>
<evidence type="ECO:0000256" key="7">
    <source>
        <dbReference type="ARBA" id="ARBA00022763"/>
    </source>
</evidence>
<dbReference type="InterPro" id="IPR036286">
    <property type="entry name" value="LexA/Signal_pep-like_sf"/>
</dbReference>
<keyword evidence="14 15" id="KW-0742">SOS response</keyword>
<gene>
    <name evidence="15" type="primary">lexA</name>
    <name evidence="18" type="ORF">A3H03_02895</name>
</gene>
<dbReference type="GO" id="GO:0003677">
    <property type="term" value="F:DNA binding"/>
    <property type="evidence" value="ECO:0007669"/>
    <property type="project" value="UniProtKB-UniRule"/>
</dbReference>
<dbReference type="InterPro" id="IPR002941">
    <property type="entry name" value="DNA_methylase_N4/N6"/>
</dbReference>
<protein>
    <recommendedName>
        <fullName evidence="15">LexA repressor</fullName>
        <ecNumber evidence="15">3.4.21.88</ecNumber>
    </recommendedName>
</protein>
<keyword evidence="9 15" id="KW-0068">Autocatalytic cleavage</keyword>
<dbReference type="NCBIfam" id="TIGR00498">
    <property type="entry name" value="lexA"/>
    <property type="match status" value="1"/>
</dbReference>
<dbReference type="GO" id="GO:0008170">
    <property type="term" value="F:N-methyltransferase activity"/>
    <property type="evidence" value="ECO:0007669"/>
    <property type="project" value="InterPro"/>
</dbReference>
<dbReference type="GO" id="GO:0006281">
    <property type="term" value="P:DNA repair"/>
    <property type="evidence" value="ECO:0007669"/>
    <property type="project" value="UniProtKB-UniRule"/>
</dbReference>
<keyword evidence="6 15" id="KW-0235">DNA replication</keyword>
<evidence type="ECO:0000313" key="18">
    <source>
        <dbReference type="EMBL" id="OGG91906.1"/>
    </source>
</evidence>
<dbReference type="SUPFAM" id="SSF46785">
    <property type="entry name" value="Winged helix' DNA-binding domain"/>
    <property type="match status" value="1"/>
</dbReference>
<evidence type="ECO:0000313" key="19">
    <source>
        <dbReference type="Proteomes" id="UP000177320"/>
    </source>
</evidence>
<evidence type="ECO:0000256" key="5">
    <source>
        <dbReference type="ARBA" id="ARBA00022679"/>
    </source>
</evidence>
<dbReference type="Gene3D" id="3.40.50.150">
    <property type="entry name" value="Vaccinia Virus protein VP39"/>
    <property type="match status" value="1"/>
</dbReference>
<dbReference type="HAMAP" id="MF_00015">
    <property type="entry name" value="LexA"/>
    <property type="match status" value="1"/>
</dbReference>
<dbReference type="GO" id="GO:0032259">
    <property type="term" value="P:methylation"/>
    <property type="evidence" value="ECO:0007669"/>
    <property type="project" value="UniProtKB-KW"/>
</dbReference>
<evidence type="ECO:0000256" key="11">
    <source>
        <dbReference type="ARBA" id="ARBA00023125"/>
    </source>
</evidence>
<dbReference type="InterPro" id="IPR036390">
    <property type="entry name" value="WH_DNA-bd_sf"/>
</dbReference>
<evidence type="ECO:0000256" key="16">
    <source>
        <dbReference type="RuleBase" id="RU003991"/>
    </source>
</evidence>
<reference evidence="18 19" key="1">
    <citation type="journal article" date="2016" name="Nat. Commun.">
        <title>Thousands of microbial genomes shed light on interconnected biogeochemical processes in an aquifer system.</title>
        <authorList>
            <person name="Anantharaman K."/>
            <person name="Brown C.T."/>
            <person name="Hug L.A."/>
            <person name="Sharon I."/>
            <person name="Castelle C.J."/>
            <person name="Probst A.J."/>
            <person name="Thomas B.C."/>
            <person name="Singh A."/>
            <person name="Wilkins M.J."/>
            <person name="Karaoz U."/>
            <person name="Brodie E.L."/>
            <person name="Williams K.H."/>
            <person name="Hubbard S.S."/>
            <person name="Banfield J.F."/>
        </authorList>
    </citation>
    <scope>NUCLEOTIDE SEQUENCE [LARGE SCALE GENOMIC DNA]</scope>
</reference>
<dbReference type="CDD" id="cd06529">
    <property type="entry name" value="S24_LexA-like"/>
    <property type="match status" value="1"/>
</dbReference>
<dbReference type="InterPro" id="IPR001091">
    <property type="entry name" value="RM_Methyltransferase"/>
</dbReference>
<dbReference type="Gene3D" id="1.10.10.10">
    <property type="entry name" value="Winged helix-like DNA-binding domain superfamily/Winged helix DNA-binding domain"/>
    <property type="match status" value="1"/>
</dbReference>
<keyword evidence="5" id="KW-0808">Transferase</keyword>
<dbReference type="Proteomes" id="UP000177320">
    <property type="component" value="Unassembled WGS sequence"/>
</dbReference>
<proteinExistence type="inferred from homology"/>
<dbReference type="PRINTS" id="PR00726">
    <property type="entry name" value="LEXASERPTASE"/>
</dbReference>
<evidence type="ECO:0000256" key="6">
    <source>
        <dbReference type="ARBA" id="ARBA00022705"/>
    </source>
</evidence>
<feature type="active site" description="For autocatalytic cleavage activity" evidence="15">
    <location>
        <position position="160"/>
    </location>
</feature>
<dbReference type="EMBL" id="MFNA01000034">
    <property type="protein sequence ID" value="OGG91906.1"/>
    <property type="molecule type" value="Genomic_DNA"/>
</dbReference>
<evidence type="ECO:0000256" key="13">
    <source>
        <dbReference type="ARBA" id="ARBA00023204"/>
    </source>
</evidence>
<evidence type="ECO:0000256" key="14">
    <source>
        <dbReference type="ARBA" id="ARBA00023236"/>
    </source>
</evidence>
<feature type="active site" description="For autocatalytic cleavage activity" evidence="15">
    <location>
        <position position="122"/>
    </location>
</feature>
<evidence type="ECO:0000256" key="3">
    <source>
        <dbReference type="ARBA" id="ARBA00022491"/>
    </source>
</evidence>
<evidence type="ECO:0000256" key="15">
    <source>
        <dbReference type="HAMAP-Rule" id="MF_00015"/>
    </source>
</evidence>
<dbReference type="FunFam" id="2.10.109.10:FF:000001">
    <property type="entry name" value="LexA repressor"/>
    <property type="match status" value="1"/>
</dbReference>
<dbReference type="Pfam" id="PF00717">
    <property type="entry name" value="Peptidase_S24"/>
    <property type="match status" value="1"/>
</dbReference>
<dbReference type="InterPro" id="IPR006199">
    <property type="entry name" value="LexA_DNA-bd_dom"/>
</dbReference>
<dbReference type="PANTHER" id="PTHR33516">
    <property type="entry name" value="LEXA REPRESSOR"/>
    <property type="match status" value="1"/>
</dbReference>
<evidence type="ECO:0000259" key="17">
    <source>
        <dbReference type="PROSITE" id="PS50157"/>
    </source>
</evidence>
<organism evidence="18 19">
    <name type="scientific">Candidatus Kuenenbacteria bacterium RIFCSPLOWO2_12_FULL_42_13</name>
    <dbReference type="NCBI Taxonomy" id="1798565"/>
    <lineage>
        <taxon>Bacteria</taxon>
        <taxon>Candidatus Kueneniibacteriota</taxon>
    </lineage>
</organism>
<dbReference type="GO" id="GO:0006508">
    <property type="term" value="P:proteolysis"/>
    <property type="evidence" value="ECO:0007669"/>
    <property type="project" value="InterPro"/>
</dbReference>
<dbReference type="InterPro" id="IPR015927">
    <property type="entry name" value="Peptidase_S24_S26A/B/C"/>
</dbReference>
<dbReference type="PROSITE" id="PS50157">
    <property type="entry name" value="ZINC_FINGER_C2H2_2"/>
    <property type="match status" value="1"/>
</dbReference>
<dbReference type="SUPFAM" id="SSF51306">
    <property type="entry name" value="LexA/Signal peptidase"/>
    <property type="match status" value="1"/>
</dbReference>
<dbReference type="InterPro" id="IPR013087">
    <property type="entry name" value="Znf_C2H2_type"/>
</dbReference>
<feature type="DNA-binding region" description="H-T-H motif" evidence="15">
    <location>
        <begin position="30"/>
        <end position="50"/>
    </location>
</feature>
<evidence type="ECO:0000256" key="9">
    <source>
        <dbReference type="ARBA" id="ARBA00022813"/>
    </source>
</evidence>
<dbReference type="InterPro" id="IPR036388">
    <property type="entry name" value="WH-like_DNA-bd_sf"/>
</dbReference>
<keyword evidence="12 15" id="KW-0804">Transcription</keyword>
<evidence type="ECO:0000256" key="1">
    <source>
        <dbReference type="ARBA" id="ARBA00006594"/>
    </source>
</evidence>
<dbReference type="InterPro" id="IPR002052">
    <property type="entry name" value="DNA_methylase_N6_adenine_CS"/>
</dbReference>
<dbReference type="Pfam" id="PF01555">
    <property type="entry name" value="N6_N4_Mtase"/>
    <property type="match status" value="1"/>
</dbReference>
<evidence type="ECO:0000256" key="10">
    <source>
        <dbReference type="ARBA" id="ARBA00023015"/>
    </source>
</evidence>
<comment type="subunit">
    <text evidence="15">Homodimer.</text>
</comment>
<dbReference type="InterPro" id="IPR050077">
    <property type="entry name" value="LexA_repressor"/>
</dbReference>
<evidence type="ECO:0000256" key="4">
    <source>
        <dbReference type="ARBA" id="ARBA00022603"/>
    </source>
</evidence>
<feature type="domain" description="C2H2-type" evidence="17">
    <location>
        <begin position="414"/>
        <end position="445"/>
    </location>
</feature>
<dbReference type="GO" id="GO:0006260">
    <property type="term" value="P:DNA replication"/>
    <property type="evidence" value="ECO:0007669"/>
    <property type="project" value="UniProtKB-UniRule"/>
</dbReference>
<dbReference type="InterPro" id="IPR029063">
    <property type="entry name" value="SAM-dependent_MTases_sf"/>
</dbReference>
<evidence type="ECO:0000256" key="8">
    <source>
        <dbReference type="ARBA" id="ARBA00022801"/>
    </source>
</evidence>
<comment type="caution">
    <text evidence="18">The sequence shown here is derived from an EMBL/GenBank/DDBJ whole genome shotgun (WGS) entry which is preliminary data.</text>
</comment>
<dbReference type="GO" id="GO:0045892">
    <property type="term" value="P:negative regulation of DNA-templated transcription"/>
    <property type="evidence" value="ECO:0007669"/>
    <property type="project" value="UniProtKB-UniRule"/>
</dbReference>
<sequence>MKNTMLTKKQKNILDYLNQYLTKNGYSPTYEEIRKHFKLSSVSNIHQHIETLKAKGYLKKVKNKPRTINVIAAETMINIPLMGVIAAGQPVEAIQNKETIAVPQNKLPRSGSCYALRVAGQSMIDENINDGDIVLIKQQTTAQNGQKIVALIDNYEATLKKFYRERGHIRLQPANKTMEPIIVHRNTPFVIQGIVIDIIKNSQTGLVKEFPLPKKIKRNTELPLNQIILNDAVEELKKLPDESCDVIIIDPPYNIGKDFGNNMDKREMNEYISWSKIWLNESIRILKSTGTMFIYGFSEILAYLSVEISINKRWLIWHYTNKNVASLNFWQRSHEAIICAWKDKPFFNRDEVREPYTEGFLNGAAGKIRKGTMGRFSKNGQETIYQAHESGALPRDVIKIPALAGGAGMNERWFICQTCGGDVFEPRALKKHSNHEIIKHPTQKPLEICRKLIKSAMPKKGGIVLVPFVGSGAECAAAKELNQNYIGFEINPDYVKIAERAIAAARVTQKLF</sequence>
<keyword evidence="4" id="KW-0489">Methyltransferase</keyword>
<comment type="catalytic activity">
    <reaction evidence="15">
        <text>Hydrolysis of Ala-|-Gly bond in repressor LexA.</text>
        <dbReference type="EC" id="3.4.21.88"/>
    </reaction>
</comment>
<comment type="function">
    <text evidence="15">Represses a number of genes involved in the response to DNA damage (SOS response), including recA and lexA. In the presence of single-stranded DNA, RecA interacts with LexA causing an autocatalytic cleavage which disrupts the DNA-binding part of LexA, leading to derepression of the SOS regulon and eventually DNA repair.</text>
</comment>
<dbReference type="GO" id="GO:0004252">
    <property type="term" value="F:serine-type endopeptidase activity"/>
    <property type="evidence" value="ECO:0007669"/>
    <property type="project" value="UniProtKB-UniRule"/>
</dbReference>
<keyword evidence="10 15" id="KW-0805">Transcription regulation</keyword>
<accession>A0A1F6G1D5</accession>
<dbReference type="PROSITE" id="PS00092">
    <property type="entry name" value="N6_MTASE"/>
    <property type="match status" value="1"/>
</dbReference>
<dbReference type="AlphaFoldDB" id="A0A1F6G1D5"/>
<dbReference type="SUPFAM" id="SSF53335">
    <property type="entry name" value="S-adenosyl-L-methionine-dependent methyltransferases"/>
    <property type="match status" value="1"/>
</dbReference>
<dbReference type="PRINTS" id="PR00508">
    <property type="entry name" value="S21N4MTFRASE"/>
</dbReference>
<keyword evidence="13 15" id="KW-0234">DNA repair</keyword>
<dbReference type="InterPro" id="IPR039418">
    <property type="entry name" value="LexA-like"/>
</dbReference>
<keyword evidence="11 15" id="KW-0238">DNA-binding</keyword>
<dbReference type="GO" id="GO:0009432">
    <property type="term" value="P:SOS response"/>
    <property type="evidence" value="ECO:0007669"/>
    <property type="project" value="UniProtKB-UniRule"/>
</dbReference>
<dbReference type="EC" id="3.4.21.88" evidence="15"/>